<dbReference type="GO" id="GO:0005524">
    <property type="term" value="F:ATP binding"/>
    <property type="evidence" value="ECO:0007669"/>
    <property type="project" value="InterPro"/>
</dbReference>
<keyword evidence="3" id="KW-1185">Reference proteome</keyword>
<evidence type="ECO:0000313" key="2">
    <source>
        <dbReference type="EMBL" id="KZF26557.1"/>
    </source>
</evidence>
<protein>
    <recommendedName>
        <fullName evidence="1">Protein kinase domain-containing protein</fullName>
    </recommendedName>
</protein>
<dbReference type="GO" id="GO:0004672">
    <property type="term" value="F:protein kinase activity"/>
    <property type="evidence" value="ECO:0007669"/>
    <property type="project" value="InterPro"/>
</dbReference>
<dbReference type="InterPro" id="IPR011009">
    <property type="entry name" value="Kinase-like_dom_sf"/>
</dbReference>
<feature type="domain" description="Protein kinase" evidence="1">
    <location>
        <begin position="11"/>
        <end position="239"/>
    </location>
</feature>
<dbReference type="GeneID" id="28899778"/>
<dbReference type="InterPro" id="IPR008271">
    <property type="entry name" value="Ser/Thr_kinase_AS"/>
</dbReference>
<gene>
    <name evidence="2" type="ORF">L228DRAFT_264938</name>
</gene>
<dbReference type="STRING" id="1328760.A0A165JS35"/>
<dbReference type="PROSITE" id="PS00108">
    <property type="entry name" value="PROTEIN_KINASE_ST"/>
    <property type="match status" value="1"/>
</dbReference>
<evidence type="ECO:0000313" key="3">
    <source>
        <dbReference type="Proteomes" id="UP000076632"/>
    </source>
</evidence>
<reference evidence="2 3" key="1">
    <citation type="journal article" date="2016" name="Fungal Biol.">
        <title>The genome of Xylona heveae provides a window into fungal endophytism.</title>
        <authorList>
            <person name="Gazis R."/>
            <person name="Kuo A."/>
            <person name="Riley R."/>
            <person name="LaButti K."/>
            <person name="Lipzen A."/>
            <person name="Lin J."/>
            <person name="Amirebrahimi M."/>
            <person name="Hesse C.N."/>
            <person name="Spatafora J.W."/>
            <person name="Henrissat B."/>
            <person name="Hainaut M."/>
            <person name="Grigoriev I.V."/>
            <person name="Hibbett D.S."/>
        </authorList>
    </citation>
    <scope>NUCLEOTIDE SEQUENCE [LARGE SCALE GENOMIC DNA]</scope>
    <source>
        <strain evidence="2 3">TC161</strain>
    </source>
</reference>
<dbReference type="RefSeq" id="XP_018192112.1">
    <property type="nucleotide sequence ID" value="XM_018334641.1"/>
</dbReference>
<evidence type="ECO:0000259" key="1">
    <source>
        <dbReference type="PROSITE" id="PS50011"/>
    </source>
</evidence>
<dbReference type="PROSITE" id="PS50011">
    <property type="entry name" value="PROTEIN_KINASE_DOM"/>
    <property type="match status" value="1"/>
</dbReference>
<dbReference type="Gene3D" id="1.10.510.10">
    <property type="entry name" value="Transferase(Phosphotransferase) domain 1"/>
    <property type="match status" value="1"/>
</dbReference>
<dbReference type="Proteomes" id="UP000076632">
    <property type="component" value="Unassembled WGS sequence"/>
</dbReference>
<dbReference type="SUPFAM" id="SSF56112">
    <property type="entry name" value="Protein kinase-like (PK-like)"/>
    <property type="match status" value="1"/>
</dbReference>
<dbReference type="InParanoid" id="A0A165JS35"/>
<dbReference type="EMBL" id="KV407454">
    <property type="protein sequence ID" value="KZF26557.1"/>
    <property type="molecule type" value="Genomic_DNA"/>
</dbReference>
<dbReference type="Pfam" id="PF06293">
    <property type="entry name" value="Kdo"/>
    <property type="match status" value="1"/>
</dbReference>
<sequence length="239" mass="28276">MDLDNVQPHEIVFTDHLFNSEFSEIFIVVVRNQTCVMKVHHGRGPRQYYEPKDRELDIHVLEATAYRRLNEQGLCDRGIVPRFFGSMNKFDPKKLQPYLRHFLNDEYLPSALFLEYIPNIEILHLHNYTEKRMDNLVTGIREIHKALVRHGDVKPRNMMVVKDDPERVVWIDFNRAETYDRDKITDRQKGFLEEEEELVVETRPLLQADVKEGRLNEAYILLLYLTTFLGNGLMASFNL</sequence>
<accession>A0A165JS35</accession>
<dbReference type="OrthoDB" id="4185642at2759"/>
<dbReference type="AlphaFoldDB" id="A0A165JS35"/>
<dbReference type="InterPro" id="IPR000719">
    <property type="entry name" value="Prot_kinase_dom"/>
</dbReference>
<name>A0A165JS35_XYLHT</name>
<organism evidence="2 3">
    <name type="scientific">Xylona heveae (strain CBS 132557 / TC161)</name>
    <dbReference type="NCBI Taxonomy" id="1328760"/>
    <lineage>
        <taxon>Eukaryota</taxon>
        <taxon>Fungi</taxon>
        <taxon>Dikarya</taxon>
        <taxon>Ascomycota</taxon>
        <taxon>Pezizomycotina</taxon>
        <taxon>Xylonomycetes</taxon>
        <taxon>Xylonales</taxon>
        <taxon>Xylonaceae</taxon>
        <taxon>Xylona</taxon>
    </lineage>
</organism>
<proteinExistence type="predicted"/>
<dbReference type="OMA" id="IFLVIVH"/>